<dbReference type="OrthoDB" id="9803982at2"/>
<evidence type="ECO:0000313" key="2">
    <source>
        <dbReference type="EMBL" id="RHK51713.1"/>
    </source>
</evidence>
<dbReference type="Gene3D" id="1.25.40.10">
    <property type="entry name" value="Tetratricopeptide repeat domain"/>
    <property type="match status" value="2"/>
</dbReference>
<feature type="repeat" description="TPR" evidence="1">
    <location>
        <begin position="237"/>
        <end position="270"/>
    </location>
</feature>
<dbReference type="InterPro" id="IPR011990">
    <property type="entry name" value="TPR-like_helical_dom_sf"/>
</dbReference>
<dbReference type="SMART" id="SM00028">
    <property type="entry name" value="TPR"/>
    <property type="match status" value="6"/>
</dbReference>
<dbReference type="Proteomes" id="UP000286598">
    <property type="component" value="Unassembled WGS sequence"/>
</dbReference>
<sequence length="472" mass="54332">MEKKENYFNSPEFQETLHRYESSLQEDHPEYFGSDELSDIAEYYYDSGKRKEAVDVLDYAIQLHPGAAMPLVFKGRIALIDNKDIDTAQHYADMISDQLDLDCLYLQAEIMITRGNVEEADNFLNNAMHQIDEDDVPDYVLDIATIFIDYNQPDIAAKWLAMSDEDDLLDYREVKARIAFAKGDYEQSEQIFEQLLDEDPYSGKYWNSLAVTQLMSNRINDSITSSEYSIAIDPEDEEALLNKANGLFSLGNFTEAMDYYQRFLKLCPEEGAAYMFVGNCLLNMGRPEEAMPQYNKALECFKKYNISTSEVNQCRAFTLSQLGHIEQALECLAETDNDPDCNHSEINVIRGHILLEHGRVKEAIKSFVEALQATHFSHEIFFRIAISVYDCGYPTIAYRMFKTYHEAHHNPGDEGAAYLAACCRQLQKHDEYLKYLNIACQQNPSEARKVLGEYFPTGMDPKDYFDYEKVKE</sequence>
<dbReference type="PANTHER" id="PTHR12558">
    <property type="entry name" value="CELL DIVISION CYCLE 16,23,27"/>
    <property type="match status" value="1"/>
</dbReference>
<accession>A0A3R6JD80</accession>
<feature type="repeat" description="TPR" evidence="1">
    <location>
        <begin position="34"/>
        <end position="67"/>
    </location>
</feature>
<keyword evidence="1" id="KW-0802">TPR repeat</keyword>
<evidence type="ECO:0000256" key="1">
    <source>
        <dbReference type="PROSITE-ProRule" id="PRU00339"/>
    </source>
</evidence>
<dbReference type="Pfam" id="PF13432">
    <property type="entry name" value="TPR_16"/>
    <property type="match status" value="2"/>
</dbReference>
<organism evidence="2 3">
    <name type="scientific">Leyella stercorea</name>
    <dbReference type="NCBI Taxonomy" id="363265"/>
    <lineage>
        <taxon>Bacteria</taxon>
        <taxon>Pseudomonadati</taxon>
        <taxon>Bacteroidota</taxon>
        <taxon>Bacteroidia</taxon>
        <taxon>Bacteroidales</taxon>
        <taxon>Prevotellaceae</taxon>
        <taxon>Leyella</taxon>
    </lineage>
</organism>
<reference evidence="2 3" key="1">
    <citation type="submission" date="2018-08" db="EMBL/GenBank/DDBJ databases">
        <title>A genome reference for cultivated species of the human gut microbiota.</title>
        <authorList>
            <person name="Zou Y."/>
            <person name="Xue W."/>
            <person name="Luo G."/>
        </authorList>
    </citation>
    <scope>NUCLEOTIDE SEQUENCE [LARGE SCALE GENOMIC DNA]</scope>
    <source>
        <strain evidence="2 3">AF42-9</strain>
    </source>
</reference>
<protein>
    <submittedName>
        <fullName evidence="2">Tetratricopeptide repeat protein</fullName>
    </submittedName>
</protein>
<proteinExistence type="predicted"/>
<name>A0A3R6JD80_9BACT</name>
<keyword evidence="3" id="KW-1185">Reference proteome</keyword>
<gene>
    <name evidence="2" type="ORF">DW060_03995</name>
</gene>
<dbReference type="InterPro" id="IPR019734">
    <property type="entry name" value="TPR_rpt"/>
</dbReference>
<dbReference type="RefSeq" id="WP_022429353.1">
    <property type="nucleotide sequence ID" value="NZ_DAWCYU010000087.1"/>
</dbReference>
<dbReference type="PANTHER" id="PTHR12558:SF13">
    <property type="entry name" value="CELL DIVISION CYCLE PROTEIN 27 HOMOLOG"/>
    <property type="match status" value="1"/>
</dbReference>
<dbReference type="SUPFAM" id="SSF48452">
    <property type="entry name" value="TPR-like"/>
    <property type="match status" value="3"/>
</dbReference>
<dbReference type="PROSITE" id="PS50005">
    <property type="entry name" value="TPR"/>
    <property type="match status" value="2"/>
</dbReference>
<comment type="caution">
    <text evidence="2">The sequence shown here is derived from an EMBL/GenBank/DDBJ whole genome shotgun (WGS) entry which is preliminary data.</text>
</comment>
<dbReference type="AlphaFoldDB" id="A0A3R6JD80"/>
<dbReference type="EMBL" id="QRNO01000013">
    <property type="protein sequence ID" value="RHK51713.1"/>
    <property type="molecule type" value="Genomic_DNA"/>
</dbReference>
<evidence type="ECO:0000313" key="3">
    <source>
        <dbReference type="Proteomes" id="UP000286598"/>
    </source>
</evidence>